<evidence type="ECO:0000256" key="1">
    <source>
        <dbReference type="ARBA" id="ARBA00022801"/>
    </source>
</evidence>
<dbReference type="Proteomes" id="UP000199514">
    <property type="component" value="Unassembled WGS sequence"/>
</dbReference>
<dbReference type="InterPro" id="IPR000700">
    <property type="entry name" value="PAS-assoc_C"/>
</dbReference>
<gene>
    <name evidence="3" type="ORF">SAMN05421780_101463</name>
</gene>
<dbReference type="PANTHER" id="PTHR43156:SF9">
    <property type="entry name" value="HAMP DOMAIN-CONTAINING PROTEIN"/>
    <property type="match status" value="1"/>
</dbReference>
<dbReference type="SUPFAM" id="SSF55785">
    <property type="entry name" value="PYP-like sensor domain (PAS domain)"/>
    <property type="match status" value="1"/>
</dbReference>
<evidence type="ECO:0000313" key="3">
    <source>
        <dbReference type="EMBL" id="SFB78378.1"/>
    </source>
</evidence>
<dbReference type="GO" id="GO:0016791">
    <property type="term" value="F:phosphatase activity"/>
    <property type="evidence" value="ECO:0007669"/>
    <property type="project" value="TreeGrafter"/>
</dbReference>
<dbReference type="Pfam" id="PF07228">
    <property type="entry name" value="SpoIIE"/>
    <property type="match status" value="1"/>
</dbReference>
<feature type="domain" description="PAC" evidence="2">
    <location>
        <begin position="262"/>
        <end position="312"/>
    </location>
</feature>
<dbReference type="InterPro" id="IPR029016">
    <property type="entry name" value="GAF-like_dom_sf"/>
</dbReference>
<protein>
    <submittedName>
        <fullName evidence="3">PAS domain S-box-containing protein</fullName>
    </submittedName>
</protein>
<dbReference type="Pfam" id="PF13426">
    <property type="entry name" value="PAS_9"/>
    <property type="match status" value="1"/>
</dbReference>
<reference evidence="3 4" key="1">
    <citation type="submission" date="2016-10" db="EMBL/GenBank/DDBJ databases">
        <authorList>
            <person name="de Groot N.N."/>
        </authorList>
    </citation>
    <scope>NUCLEOTIDE SEQUENCE [LARGE SCALE GENOMIC DNA]</scope>
    <source>
        <strain evidence="3 4">DSM 6793</strain>
    </source>
</reference>
<proteinExistence type="predicted"/>
<dbReference type="CDD" id="cd00130">
    <property type="entry name" value="PAS"/>
    <property type="match status" value="1"/>
</dbReference>
<dbReference type="InterPro" id="IPR001932">
    <property type="entry name" value="PPM-type_phosphatase-like_dom"/>
</dbReference>
<dbReference type="SUPFAM" id="SSF55781">
    <property type="entry name" value="GAF domain-like"/>
    <property type="match status" value="1"/>
</dbReference>
<dbReference type="Gene3D" id="3.30.450.40">
    <property type="match status" value="1"/>
</dbReference>
<dbReference type="OrthoDB" id="978584at2"/>
<dbReference type="Gene3D" id="3.60.40.10">
    <property type="entry name" value="PPM-type phosphatase domain"/>
    <property type="match status" value="1"/>
</dbReference>
<dbReference type="InterPro" id="IPR035965">
    <property type="entry name" value="PAS-like_dom_sf"/>
</dbReference>
<organism evidence="3 4">
    <name type="scientific">Flexibacter flexilis DSM 6793</name>
    <dbReference type="NCBI Taxonomy" id="927664"/>
    <lineage>
        <taxon>Bacteria</taxon>
        <taxon>Pseudomonadati</taxon>
        <taxon>Bacteroidota</taxon>
        <taxon>Cytophagia</taxon>
        <taxon>Cytophagales</taxon>
        <taxon>Flexibacteraceae</taxon>
        <taxon>Flexibacter</taxon>
    </lineage>
</organism>
<dbReference type="InterPro" id="IPR000014">
    <property type="entry name" value="PAS"/>
</dbReference>
<name>A0A1I1DZE9_9BACT</name>
<accession>A0A1I1DZE9</accession>
<dbReference type="NCBIfam" id="TIGR00229">
    <property type="entry name" value="sensory_box"/>
    <property type="match status" value="1"/>
</dbReference>
<dbReference type="EMBL" id="FOLE01000001">
    <property type="protein sequence ID" value="SFB78378.1"/>
    <property type="molecule type" value="Genomic_DNA"/>
</dbReference>
<evidence type="ECO:0000313" key="4">
    <source>
        <dbReference type="Proteomes" id="UP000199514"/>
    </source>
</evidence>
<sequence>MIQELPKHEELQVFLNQQNKAVQNTHQTTNHWQTKLLHALKGEGDTDLHQWAEPILELLAQKLSALQATLYFFDEEEQKLKLAAWYSPIYPDNIPQTVELGHGTVGRAAKTHKTVRTNLKGFSSFSATTEFQPDWLLTVPLMNNYKLAGVFECTAFDHEANHIAQQEFDGALPFVASALHSILKEKQLLRSLAQLRDEREHLQTLASVGTEGVAFIDNFRVIDHNYAFSQMFGFENDELEGMHLAELLKDNIFSQVNFSEEAFAETEARRQDGSIFVVEMQLRKVLRQRRQMMVLTLRDISKRKAAEIQLADSQQKLQAAEQVITLTKEVEEKNKKITASINYAKNIQDALLPKQSEMAQQLAEYFIFYQCKDVVSGDFYWHHAAGNNTCYLAAVDCTGHGVPGAFMSFVGYTHLNSVVKHQGFNQPEAILKQLDQEVVKTLRQNENKNSRDGMDVGLIKLQLDTREWSFAGAHRPMVMYSNGRITETKGSKCAIGGCQGTKHTKEIGATAGQWKSGDMCYLFSDGYADQFNLKGEKFMAKRLKQLFQEIGHLPANEQHNILKSQFEEWKFGSSQMDDVLIIGVRLP</sequence>
<dbReference type="PANTHER" id="PTHR43156">
    <property type="entry name" value="STAGE II SPORULATION PROTEIN E-RELATED"/>
    <property type="match status" value="1"/>
</dbReference>
<dbReference type="PROSITE" id="PS50113">
    <property type="entry name" value="PAC"/>
    <property type="match status" value="1"/>
</dbReference>
<dbReference type="InterPro" id="IPR036457">
    <property type="entry name" value="PPM-type-like_dom_sf"/>
</dbReference>
<dbReference type="STRING" id="927664.SAMN05421780_101463"/>
<dbReference type="RefSeq" id="WP_091506609.1">
    <property type="nucleotide sequence ID" value="NZ_FOLE01000001.1"/>
</dbReference>
<dbReference type="AlphaFoldDB" id="A0A1I1DZE9"/>
<keyword evidence="1" id="KW-0378">Hydrolase</keyword>
<dbReference type="Gene3D" id="3.30.450.20">
    <property type="entry name" value="PAS domain"/>
    <property type="match status" value="1"/>
</dbReference>
<dbReference type="InterPro" id="IPR052016">
    <property type="entry name" value="Bact_Sigma-Reg"/>
</dbReference>
<keyword evidence="4" id="KW-1185">Reference proteome</keyword>
<evidence type="ECO:0000259" key="2">
    <source>
        <dbReference type="PROSITE" id="PS50113"/>
    </source>
</evidence>